<name>A0A2J6TH89_9HELO</name>
<keyword evidence="6" id="KW-1185">Reference proteome</keyword>
<gene>
    <name evidence="5" type="ORF">K444DRAFT_610429</name>
</gene>
<feature type="domain" description="Galactose oxidase-like Early set" evidence="4">
    <location>
        <begin position="406"/>
        <end position="498"/>
    </location>
</feature>
<dbReference type="Pfam" id="PF07250">
    <property type="entry name" value="Glyoxal_oxid_N"/>
    <property type="match status" value="1"/>
</dbReference>
<dbReference type="InterPro" id="IPR014756">
    <property type="entry name" value="Ig_E-set"/>
</dbReference>
<dbReference type="PANTHER" id="PTHR32208:SF68">
    <property type="entry name" value="GALACTOSE OXIDASE"/>
    <property type="match status" value="1"/>
</dbReference>
<feature type="chain" id="PRO_5014319574" evidence="2">
    <location>
        <begin position="23"/>
        <end position="501"/>
    </location>
</feature>
<dbReference type="EMBL" id="KZ613783">
    <property type="protein sequence ID" value="PMD62354.1"/>
    <property type="molecule type" value="Genomic_DNA"/>
</dbReference>
<dbReference type="Gene3D" id="2.130.10.80">
    <property type="entry name" value="Galactose oxidase/kelch, beta-propeller"/>
    <property type="match status" value="1"/>
</dbReference>
<evidence type="ECO:0000256" key="1">
    <source>
        <dbReference type="ARBA" id="ARBA00022729"/>
    </source>
</evidence>
<dbReference type="GeneID" id="36587823"/>
<dbReference type="InParanoid" id="A0A2J6TH89"/>
<feature type="domain" description="Glyoxal oxidase N-terminal" evidence="3">
    <location>
        <begin position="260"/>
        <end position="374"/>
    </location>
</feature>
<evidence type="ECO:0000313" key="5">
    <source>
        <dbReference type="EMBL" id="PMD62354.1"/>
    </source>
</evidence>
<dbReference type="Pfam" id="PF09118">
    <property type="entry name" value="GO-like_E_set"/>
    <property type="match status" value="1"/>
</dbReference>
<dbReference type="Pfam" id="PF01344">
    <property type="entry name" value="Kelch_1"/>
    <property type="match status" value="1"/>
</dbReference>
<dbReference type="STRING" id="1095630.A0A2J6TH89"/>
<sequence>MFPKLLLFHITALLSVNTLVRGANLGQWGPLIEFPLVPVAAALLHDTGELLVWSAYSTDTFGPTISGQTQTAIYNPATGAVTKKTITNTQHDMFCPGISVDFTGRIMVTGGDTAAKTSIYDVTGNDWIAAPDMKIPRGYQASAILSDGRTFVIGGSWSGGIGGKNGEIYDPTKNSWSLLPGCPVAPMLTADNAGVFRQDNHGWLFAWKNGYVFQAGPSKHMNWYGTTGSGSQTAAGLRASDTDSMAGNAIMYDAVAGKILTVGGAPDYNGSRATRNAHVITIGTPGSTPSVVQINTMWYARAFSNGVVLPDGKVFITGGQTFTDPFTDNNAILTPELWDPTTTKFVKMASNQTPRTYHSVGLLMQDGTVFAGGGGLCGSCHTNHLDGQFYSPPYLFASDGVTRATRPAISSLSATTVKIGGSITVTMAGAVNSFSLIRMASTTHTVNTDQRCIPLTPTVSGLKYTIMVPGDAGVALPGYWMLFALDSAGVPSLAKTVLITL</sequence>
<evidence type="ECO:0000313" key="6">
    <source>
        <dbReference type="Proteomes" id="UP000235371"/>
    </source>
</evidence>
<evidence type="ECO:0000259" key="4">
    <source>
        <dbReference type="Pfam" id="PF09118"/>
    </source>
</evidence>
<feature type="signal peptide" evidence="2">
    <location>
        <begin position="1"/>
        <end position="22"/>
    </location>
</feature>
<dbReference type="InterPro" id="IPR015202">
    <property type="entry name" value="GO-like_E_set"/>
</dbReference>
<accession>A0A2J6TH89</accession>
<proteinExistence type="predicted"/>
<dbReference type="Proteomes" id="UP000235371">
    <property type="component" value="Unassembled WGS sequence"/>
</dbReference>
<dbReference type="OrthoDB" id="2019572at2759"/>
<dbReference type="RefSeq" id="XP_024739258.1">
    <property type="nucleotide sequence ID" value="XM_024879746.1"/>
</dbReference>
<dbReference type="InterPro" id="IPR037293">
    <property type="entry name" value="Gal_Oxidase_central_sf"/>
</dbReference>
<dbReference type="AlphaFoldDB" id="A0A2J6TH89"/>
<dbReference type="CDD" id="cd02851">
    <property type="entry name" value="E_set_GO_C"/>
    <property type="match status" value="1"/>
</dbReference>
<dbReference type="InterPro" id="IPR006652">
    <property type="entry name" value="Kelch_1"/>
</dbReference>
<dbReference type="SMART" id="SM00612">
    <property type="entry name" value="Kelch"/>
    <property type="match status" value="3"/>
</dbReference>
<organism evidence="5 6">
    <name type="scientific">Hyaloscypha bicolor E</name>
    <dbReference type="NCBI Taxonomy" id="1095630"/>
    <lineage>
        <taxon>Eukaryota</taxon>
        <taxon>Fungi</taxon>
        <taxon>Dikarya</taxon>
        <taxon>Ascomycota</taxon>
        <taxon>Pezizomycotina</taxon>
        <taxon>Leotiomycetes</taxon>
        <taxon>Helotiales</taxon>
        <taxon>Hyaloscyphaceae</taxon>
        <taxon>Hyaloscypha</taxon>
        <taxon>Hyaloscypha bicolor</taxon>
    </lineage>
</organism>
<dbReference type="SUPFAM" id="SSF81296">
    <property type="entry name" value="E set domains"/>
    <property type="match status" value="1"/>
</dbReference>
<reference evidence="5 6" key="1">
    <citation type="submission" date="2016-04" db="EMBL/GenBank/DDBJ databases">
        <title>A degradative enzymes factory behind the ericoid mycorrhizal symbiosis.</title>
        <authorList>
            <consortium name="DOE Joint Genome Institute"/>
            <person name="Martino E."/>
            <person name="Morin E."/>
            <person name="Grelet G."/>
            <person name="Kuo A."/>
            <person name="Kohler A."/>
            <person name="Daghino S."/>
            <person name="Barry K."/>
            <person name="Choi C."/>
            <person name="Cichocki N."/>
            <person name="Clum A."/>
            <person name="Copeland A."/>
            <person name="Hainaut M."/>
            <person name="Haridas S."/>
            <person name="Labutti K."/>
            <person name="Lindquist E."/>
            <person name="Lipzen A."/>
            <person name="Khouja H.-R."/>
            <person name="Murat C."/>
            <person name="Ohm R."/>
            <person name="Olson A."/>
            <person name="Spatafora J."/>
            <person name="Veneault-Fourrey C."/>
            <person name="Henrissat B."/>
            <person name="Grigoriev I."/>
            <person name="Martin F."/>
            <person name="Perotto S."/>
        </authorList>
    </citation>
    <scope>NUCLEOTIDE SEQUENCE [LARGE SCALE GENOMIC DNA]</scope>
    <source>
        <strain evidence="5 6">E</strain>
    </source>
</reference>
<dbReference type="InterPro" id="IPR011043">
    <property type="entry name" value="Gal_Oxase/kelch_b-propeller"/>
</dbReference>
<evidence type="ECO:0000259" key="3">
    <source>
        <dbReference type="Pfam" id="PF07250"/>
    </source>
</evidence>
<dbReference type="InterPro" id="IPR013783">
    <property type="entry name" value="Ig-like_fold"/>
</dbReference>
<protein>
    <submittedName>
        <fullName evidence="5">Copper radical oxidase</fullName>
    </submittedName>
</protein>
<dbReference type="PANTHER" id="PTHR32208">
    <property type="entry name" value="SECRETED PROTEIN-RELATED"/>
    <property type="match status" value="1"/>
</dbReference>
<dbReference type="InterPro" id="IPR009880">
    <property type="entry name" value="Glyoxal_oxidase_N"/>
</dbReference>
<keyword evidence="1 2" id="KW-0732">Signal</keyword>
<dbReference type="Gene3D" id="2.60.40.10">
    <property type="entry name" value="Immunoglobulins"/>
    <property type="match status" value="1"/>
</dbReference>
<evidence type="ECO:0000256" key="2">
    <source>
        <dbReference type="SAM" id="SignalP"/>
    </source>
</evidence>
<dbReference type="SUPFAM" id="SSF50965">
    <property type="entry name" value="Galactose oxidase, central domain"/>
    <property type="match status" value="1"/>
</dbReference>